<feature type="domain" description="O-acyltransferase WSD1 C-terminal" evidence="12">
    <location>
        <begin position="311"/>
        <end position="455"/>
    </location>
</feature>
<evidence type="ECO:0000313" key="13">
    <source>
        <dbReference type="EMBL" id="EED34135.1"/>
    </source>
</evidence>
<evidence type="ECO:0000256" key="8">
    <source>
        <dbReference type="ARBA" id="ARBA00023098"/>
    </source>
</evidence>
<evidence type="ECO:0000256" key="9">
    <source>
        <dbReference type="ARBA" id="ARBA00023315"/>
    </source>
</evidence>
<dbReference type="EC" id="2.3.1.20" evidence="4"/>
<protein>
    <recommendedName>
        <fullName evidence="4">diacylglycerol O-acyltransferase</fullName>
        <ecNumber evidence="4">2.3.1.20</ecNumber>
    </recommendedName>
</protein>
<keyword evidence="9" id="KW-0012">Acyltransferase</keyword>
<dbReference type="EMBL" id="DS999411">
    <property type="protein sequence ID" value="EED34135.1"/>
    <property type="molecule type" value="Genomic_DNA"/>
</dbReference>
<dbReference type="AlphaFoldDB" id="B8KSS4"/>
<sequence>MPAKERLDLNEFAWIAMESPSRPMHVATLLVYSLPEDAEPDFLNQLVAHLRQSTEFVNPFNKILRRPTPLRPYPVWERNYDLDLEYHVRHLALPKPGGERELGMLIARLHSNPLDFSRPLWEYHIIEGLENNRFAVYLKMHHSIVDGIAGVRMLQRSMSSDPDDTSSPALWSAPIPEELFEDKTTTSRLRRALTGARRSAASATHVARQLYDTLKAGINDKDPLLLPYQAPMTIFNGRIGGQRRFATQNYDFARIRKLSKTAGCTVNDIVLAISAGALRRFLQEQNALPGRPLVGGIPVSLKPKDDQSAGPAVSYAMANLATNIADPKRRLEVICESTRRAKGVLQDLSREEIENFTAIIMSPNAMQTSLNLEGRTPPVFNVNISNVPGPTEPLYLHRAKLEAMYPVSAVTHGQALNITCYSYNGSLSFGYSGCRDSVPRLQRLAVYSGEALEELEATFLPDPGVVDIGTAKAARGKKASA</sequence>
<dbReference type="eggNOG" id="COG1020">
    <property type="taxonomic scope" value="Bacteria"/>
</dbReference>
<dbReference type="InterPro" id="IPR023213">
    <property type="entry name" value="CAT-like_dom_sf"/>
</dbReference>
<dbReference type="UniPathway" id="UPA00282"/>
<keyword evidence="8" id="KW-0443">Lipid metabolism</keyword>
<keyword evidence="5" id="KW-0444">Lipid biosynthesis</keyword>
<dbReference type="InterPro" id="IPR004255">
    <property type="entry name" value="O-acyltransferase_WSD1_N"/>
</dbReference>
<keyword evidence="7" id="KW-0319">Glycerol metabolism</keyword>
<comment type="catalytic activity">
    <reaction evidence="10">
        <text>an acyl-CoA + a 1,2-diacyl-sn-glycerol = a triacyl-sn-glycerol + CoA</text>
        <dbReference type="Rhea" id="RHEA:10868"/>
        <dbReference type="ChEBI" id="CHEBI:17815"/>
        <dbReference type="ChEBI" id="CHEBI:57287"/>
        <dbReference type="ChEBI" id="CHEBI:58342"/>
        <dbReference type="ChEBI" id="CHEBI:64615"/>
        <dbReference type="EC" id="2.3.1.20"/>
    </reaction>
</comment>
<dbReference type="Pfam" id="PF03007">
    <property type="entry name" value="WS_DGAT_cat"/>
    <property type="match status" value="1"/>
</dbReference>
<feature type="domain" description="O-acyltransferase WSD1-like N-terminal" evidence="11">
    <location>
        <begin position="15"/>
        <end position="270"/>
    </location>
</feature>
<comment type="similarity">
    <text evidence="3">Belongs to the long-chain O-acyltransferase family.</text>
</comment>
<evidence type="ECO:0000256" key="10">
    <source>
        <dbReference type="ARBA" id="ARBA00048109"/>
    </source>
</evidence>
<accession>B8KSS4</accession>
<dbReference type="GO" id="GO:0071731">
    <property type="term" value="P:response to nitric oxide"/>
    <property type="evidence" value="ECO:0007669"/>
    <property type="project" value="TreeGrafter"/>
</dbReference>
<dbReference type="GO" id="GO:0051701">
    <property type="term" value="P:biological process involved in interaction with host"/>
    <property type="evidence" value="ECO:0007669"/>
    <property type="project" value="TreeGrafter"/>
</dbReference>
<evidence type="ECO:0000256" key="6">
    <source>
        <dbReference type="ARBA" id="ARBA00022679"/>
    </source>
</evidence>
<evidence type="ECO:0000256" key="3">
    <source>
        <dbReference type="ARBA" id="ARBA00009587"/>
    </source>
</evidence>
<dbReference type="STRING" id="565045.NOR51B_72"/>
<dbReference type="GO" id="GO:0001666">
    <property type="term" value="P:response to hypoxia"/>
    <property type="evidence" value="ECO:0007669"/>
    <property type="project" value="TreeGrafter"/>
</dbReference>
<gene>
    <name evidence="13" type="ORF">NOR51B_72</name>
</gene>
<proteinExistence type="inferred from homology"/>
<dbReference type="Gene3D" id="3.30.559.10">
    <property type="entry name" value="Chloramphenicol acetyltransferase-like domain"/>
    <property type="match status" value="1"/>
</dbReference>
<dbReference type="GO" id="GO:0004144">
    <property type="term" value="F:diacylglycerol O-acyltransferase activity"/>
    <property type="evidence" value="ECO:0007669"/>
    <property type="project" value="UniProtKB-EC"/>
</dbReference>
<dbReference type="InterPro" id="IPR009721">
    <property type="entry name" value="O-acyltransferase_WSD1_C"/>
</dbReference>
<comment type="pathway">
    <text evidence="1">Glycerolipid metabolism; triacylglycerol biosynthesis.</text>
</comment>
<dbReference type="GO" id="GO:0019432">
    <property type="term" value="P:triglyceride biosynthetic process"/>
    <property type="evidence" value="ECO:0007669"/>
    <property type="project" value="UniProtKB-UniPathway"/>
</dbReference>
<evidence type="ECO:0000256" key="7">
    <source>
        <dbReference type="ARBA" id="ARBA00022798"/>
    </source>
</evidence>
<dbReference type="RefSeq" id="WP_009018883.1">
    <property type="nucleotide sequence ID" value="NZ_DS999411.1"/>
</dbReference>
<dbReference type="InterPro" id="IPR014292">
    <property type="entry name" value="Acyl_transf_WS/DGAT"/>
</dbReference>
<dbReference type="Proteomes" id="UP000004699">
    <property type="component" value="Unassembled WGS sequence"/>
</dbReference>
<dbReference type="SUPFAM" id="SSF52777">
    <property type="entry name" value="CoA-dependent acyltransferases"/>
    <property type="match status" value="2"/>
</dbReference>
<evidence type="ECO:0000313" key="14">
    <source>
        <dbReference type="Proteomes" id="UP000004699"/>
    </source>
</evidence>
<dbReference type="InterPro" id="IPR045034">
    <property type="entry name" value="O-acyltransferase_WSD1-like"/>
</dbReference>
<dbReference type="OrthoDB" id="9810950at2"/>
<evidence type="ECO:0000256" key="4">
    <source>
        <dbReference type="ARBA" id="ARBA00013244"/>
    </source>
</evidence>
<dbReference type="PANTHER" id="PTHR31650">
    <property type="entry name" value="O-ACYLTRANSFERASE (WSD1-LIKE) FAMILY PROTEIN"/>
    <property type="match status" value="1"/>
</dbReference>
<keyword evidence="6" id="KW-0808">Transferase</keyword>
<evidence type="ECO:0000259" key="11">
    <source>
        <dbReference type="Pfam" id="PF03007"/>
    </source>
</evidence>
<dbReference type="PANTHER" id="PTHR31650:SF1">
    <property type="entry name" value="WAX ESTER SYNTHASE_DIACYLGLYCEROL ACYLTRANSFERASE 4-RELATED"/>
    <property type="match status" value="1"/>
</dbReference>
<dbReference type="Gene3D" id="3.30.559.30">
    <property type="entry name" value="Nonribosomal peptide synthetase, condensation domain"/>
    <property type="match status" value="1"/>
</dbReference>
<evidence type="ECO:0000259" key="12">
    <source>
        <dbReference type="Pfam" id="PF06974"/>
    </source>
</evidence>
<organism evidence="13 14">
    <name type="scientific">Luminiphilus syltensis NOR5-1B</name>
    <dbReference type="NCBI Taxonomy" id="565045"/>
    <lineage>
        <taxon>Bacteria</taxon>
        <taxon>Pseudomonadati</taxon>
        <taxon>Pseudomonadota</taxon>
        <taxon>Gammaproteobacteria</taxon>
        <taxon>Cellvibrionales</taxon>
        <taxon>Halieaceae</taxon>
        <taxon>Luminiphilus</taxon>
    </lineage>
</organism>
<dbReference type="HOGENOM" id="CLU_024186_4_1_6"/>
<dbReference type="NCBIfam" id="TIGR02946">
    <property type="entry name" value="acyl_WS_DGAT"/>
    <property type="match status" value="1"/>
</dbReference>
<dbReference type="GO" id="GO:0006071">
    <property type="term" value="P:glycerol metabolic process"/>
    <property type="evidence" value="ECO:0007669"/>
    <property type="project" value="UniProtKB-KW"/>
</dbReference>
<evidence type="ECO:0000256" key="1">
    <source>
        <dbReference type="ARBA" id="ARBA00004771"/>
    </source>
</evidence>
<keyword evidence="14" id="KW-1185">Reference proteome</keyword>
<comment type="pathway">
    <text evidence="2">Lipid metabolism.</text>
</comment>
<dbReference type="Pfam" id="PF06974">
    <property type="entry name" value="WS_DGAT_C"/>
    <property type="match status" value="1"/>
</dbReference>
<evidence type="ECO:0000256" key="2">
    <source>
        <dbReference type="ARBA" id="ARBA00005189"/>
    </source>
</evidence>
<name>B8KSS4_9GAMM</name>
<evidence type="ECO:0000256" key="5">
    <source>
        <dbReference type="ARBA" id="ARBA00022516"/>
    </source>
</evidence>
<reference evidence="14" key="1">
    <citation type="journal article" date="2013" name="BMC Microbiol.">
        <title>Taxonomy and evolution of bacteriochlorophyll a-containing members of the OM60/NOR5 clade of marine gammaproteobacteria: description of Luminiphilus syltensis gen. nov., sp. nov., reclassification of Haliea rubra as Pseudohaliea rubra gen. nov., comb. nov., and emendation of Chromatocurvus halotolerans.</title>
        <authorList>
            <person name="Spring S."/>
            <person name="Riedel T."/>
            <person name="Sproer C."/>
            <person name="Yan S."/>
            <person name="Harder J."/>
            <person name="Fuchs B.M."/>
        </authorList>
    </citation>
    <scope>NUCLEOTIDE SEQUENCE [LARGE SCALE GENOMIC DNA]</scope>
    <source>
        <strain evidence="14">NOR51-B</strain>
    </source>
</reference>
<dbReference type="GO" id="GO:0005886">
    <property type="term" value="C:plasma membrane"/>
    <property type="evidence" value="ECO:0007669"/>
    <property type="project" value="TreeGrafter"/>
</dbReference>